<evidence type="ECO:0000256" key="7">
    <source>
        <dbReference type="ARBA" id="ARBA00023141"/>
    </source>
</evidence>
<dbReference type="InterPro" id="IPR045186">
    <property type="entry name" value="Indole-3-glycerol_P_synth"/>
</dbReference>
<evidence type="ECO:0000256" key="3">
    <source>
        <dbReference type="ARBA" id="ARBA00008737"/>
    </source>
</evidence>
<comment type="similarity">
    <text evidence="3 9">Belongs to the TrpC family.</text>
</comment>
<evidence type="ECO:0000256" key="2">
    <source>
        <dbReference type="ARBA" id="ARBA00004696"/>
    </source>
</evidence>
<dbReference type="GO" id="GO:0004425">
    <property type="term" value="F:indole-3-glycerol-phosphate synthase activity"/>
    <property type="evidence" value="ECO:0007669"/>
    <property type="project" value="UniProtKB-UniRule"/>
</dbReference>
<protein>
    <recommendedName>
        <fullName evidence="9">Indole-3-glycerol phosphate synthase</fullName>
        <shortName evidence="9">IGPS</shortName>
        <ecNumber evidence="9">4.1.1.48</ecNumber>
    </recommendedName>
</protein>
<proteinExistence type="inferred from homology"/>
<comment type="pathway">
    <text evidence="2 9">Amino-acid biosynthesis; L-tryptophan biosynthesis; L-tryptophan from chorismate: step 4/5.</text>
</comment>
<keyword evidence="8 9" id="KW-0456">Lyase</keyword>
<evidence type="ECO:0000256" key="4">
    <source>
        <dbReference type="ARBA" id="ARBA00022605"/>
    </source>
</evidence>
<keyword evidence="7 9" id="KW-0057">Aromatic amino acid biosynthesis</keyword>
<evidence type="ECO:0000313" key="11">
    <source>
        <dbReference type="EMBL" id="RID86800.1"/>
    </source>
</evidence>
<sequence>METTILDKILAEKEKEISMLKQTFHPAAAAKSPKTSLYDRFYHSEKMNVIAEIKRASPSKGEINFTVDPTLQAKRYEEYGADAISVLTDTPFFKGSMADLQLVRQAVDVPVLCKDFIIDEIQIDRALAAGADVILLIAAALCTDRLGTLYSYAKEKELDVLLEVHNEPEMEMALSVDADVIGINNRDLKSFVVDLGVTERLLNKYDHPGKIFISESGFQTASDVERVKQAGARGILVGEALMKSENISRIMMGLKISL</sequence>
<dbReference type="PANTHER" id="PTHR22854">
    <property type="entry name" value="TRYPTOPHAN BIOSYNTHESIS PROTEIN"/>
    <property type="match status" value="1"/>
</dbReference>
<dbReference type="FunFam" id="3.20.20.70:FF:000024">
    <property type="entry name" value="Indole-3-glycerol phosphate synthase"/>
    <property type="match status" value="1"/>
</dbReference>
<keyword evidence="6 9" id="KW-0822">Tryptophan biosynthesis</keyword>
<accession>A0A398BGP3</accession>
<dbReference type="RefSeq" id="WP_119111980.1">
    <property type="nucleotide sequence ID" value="NZ_CBCSEO010000006.1"/>
</dbReference>
<keyword evidence="4 9" id="KW-0028">Amino-acid biosynthesis</keyword>
<evidence type="ECO:0000313" key="12">
    <source>
        <dbReference type="Proteomes" id="UP000265816"/>
    </source>
</evidence>
<name>A0A398BGP3_9BACI</name>
<evidence type="ECO:0000256" key="1">
    <source>
        <dbReference type="ARBA" id="ARBA00001633"/>
    </source>
</evidence>
<organism evidence="11 12">
    <name type="scientific">Mesobacillus zeae</name>
    <dbReference type="NCBI Taxonomy" id="1917180"/>
    <lineage>
        <taxon>Bacteria</taxon>
        <taxon>Bacillati</taxon>
        <taxon>Bacillota</taxon>
        <taxon>Bacilli</taxon>
        <taxon>Bacillales</taxon>
        <taxon>Bacillaceae</taxon>
        <taxon>Mesobacillus</taxon>
    </lineage>
</organism>
<reference evidence="11 12" key="1">
    <citation type="submission" date="2018-08" db="EMBL/GenBank/DDBJ databases">
        <title>Bacillus jemisoniae sp. nov., Bacillus chryseoplanitiae sp. nov., Bacillus resnikiae sp. nov., and Bacillus frankliniae sp. nov., isolated from Viking spacecraft and associated surfaces.</title>
        <authorList>
            <person name="Seuylemezian A."/>
            <person name="Vaishampayan P."/>
        </authorList>
    </citation>
    <scope>NUCLEOTIDE SEQUENCE [LARGE SCALE GENOMIC DNA]</scope>
    <source>
        <strain evidence="11 12">JJ-247</strain>
    </source>
</reference>
<comment type="catalytic activity">
    <reaction evidence="1 9">
        <text>1-(2-carboxyphenylamino)-1-deoxy-D-ribulose 5-phosphate + H(+) = (1S,2R)-1-C-(indol-3-yl)glycerol 3-phosphate + CO2 + H2O</text>
        <dbReference type="Rhea" id="RHEA:23476"/>
        <dbReference type="ChEBI" id="CHEBI:15377"/>
        <dbReference type="ChEBI" id="CHEBI:15378"/>
        <dbReference type="ChEBI" id="CHEBI:16526"/>
        <dbReference type="ChEBI" id="CHEBI:58613"/>
        <dbReference type="ChEBI" id="CHEBI:58866"/>
        <dbReference type="EC" id="4.1.1.48"/>
    </reaction>
</comment>
<dbReference type="InterPro" id="IPR001468">
    <property type="entry name" value="Indole-3-GlycerolPSynthase_CS"/>
</dbReference>
<dbReference type="Proteomes" id="UP000265816">
    <property type="component" value="Unassembled WGS sequence"/>
</dbReference>
<dbReference type="AlphaFoldDB" id="A0A398BGP3"/>
<dbReference type="HAMAP" id="MF_00134_B">
    <property type="entry name" value="IGPS_B"/>
    <property type="match status" value="1"/>
</dbReference>
<dbReference type="Gene3D" id="3.20.20.70">
    <property type="entry name" value="Aldolase class I"/>
    <property type="match status" value="1"/>
</dbReference>
<evidence type="ECO:0000256" key="8">
    <source>
        <dbReference type="ARBA" id="ARBA00023239"/>
    </source>
</evidence>
<keyword evidence="5 9" id="KW-0210">Decarboxylase</keyword>
<dbReference type="UniPathway" id="UPA00035">
    <property type="reaction ID" value="UER00043"/>
</dbReference>
<dbReference type="Pfam" id="PF00218">
    <property type="entry name" value="IGPS"/>
    <property type="match status" value="1"/>
</dbReference>
<evidence type="ECO:0000256" key="9">
    <source>
        <dbReference type="HAMAP-Rule" id="MF_00134"/>
    </source>
</evidence>
<evidence type="ECO:0000259" key="10">
    <source>
        <dbReference type="Pfam" id="PF00218"/>
    </source>
</evidence>
<dbReference type="GO" id="GO:0000162">
    <property type="term" value="P:L-tryptophan biosynthetic process"/>
    <property type="evidence" value="ECO:0007669"/>
    <property type="project" value="UniProtKB-UniRule"/>
</dbReference>
<dbReference type="SUPFAM" id="SSF51366">
    <property type="entry name" value="Ribulose-phoshate binding barrel"/>
    <property type="match status" value="1"/>
</dbReference>
<dbReference type="NCBIfam" id="NF001371">
    <property type="entry name" value="PRK00278.1-3"/>
    <property type="match status" value="1"/>
</dbReference>
<dbReference type="PROSITE" id="PS00614">
    <property type="entry name" value="IGPS"/>
    <property type="match status" value="1"/>
</dbReference>
<comment type="caution">
    <text evidence="11">The sequence shown here is derived from an EMBL/GenBank/DDBJ whole genome shotgun (WGS) entry which is preliminary data.</text>
</comment>
<dbReference type="InterPro" id="IPR013785">
    <property type="entry name" value="Aldolase_TIM"/>
</dbReference>
<dbReference type="OrthoDB" id="9804217at2"/>
<keyword evidence="12" id="KW-1185">Reference proteome</keyword>
<feature type="domain" description="Indole-3-glycerol phosphate synthase" evidence="10">
    <location>
        <begin position="6"/>
        <end position="249"/>
    </location>
</feature>
<evidence type="ECO:0000256" key="5">
    <source>
        <dbReference type="ARBA" id="ARBA00022793"/>
    </source>
</evidence>
<evidence type="ECO:0000256" key="6">
    <source>
        <dbReference type="ARBA" id="ARBA00022822"/>
    </source>
</evidence>
<gene>
    <name evidence="9 11" type="primary">trpC</name>
    <name evidence="11" type="ORF">D1970_05970</name>
</gene>
<dbReference type="NCBIfam" id="NF001377">
    <property type="entry name" value="PRK00278.2-4"/>
    <property type="match status" value="1"/>
</dbReference>
<dbReference type="InterPro" id="IPR011060">
    <property type="entry name" value="RibuloseP-bd_barrel"/>
</dbReference>
<dbReference type="CDD" id="cd00331">
    <property type="entry name" value="IGPS"/>
    <property type="match status" value="1"/>
</dbReference>
<dbReference type="PANTHER" id="PTHR22854:SF2">
    <property type="entry name" value="INDOLE-3-GLYCEROL-PHOSPHATE SYNTHASE"/>
    <property type="match status" value="1"/>
</dbReference>
<dbReference type="GO" id="GO:0004640">
    <property type="term" value="F:phosphoribosylanthranilate isomerase activity"/>
    <property type="evidence" value="ECO:0007669"/>
    <property type="project" value="TreeGrafter"/>
</dbReference>
<dbReference type="EC" id="4.1.1.48" evidence="9"/>
<dbReference type="InterPro" id="IPR013798">
    <property type="entry name" value="Indole-3-glycerol_P_synth_dom"/>
</dbReference>
<dbReference type="EMBL" id="QWVT01000011">
    <property type="protein sequence ID" value="RID86800.1"/>
    <property type="molecule type" value="Genomic_DNA"/>
</dbReference>